<evidence type="ECO:0000256" key="2">
    <source>
        <dbReference type="ARBA" id="ARBA00005046"/>
    </source>
</evidence>
<dbReference type="EMBL" id="LHXM01000018">
    <property type="protein sequence ID" value="KXA91639.1"/>
    <property type="molecule type" value="Genomic_DNA"/>
</dbReference>
<comment type="catalytic activity">
    <reaction evidence="9">
        <text>adenylyl-molybdopterin + molybdate = Mo-molybdopterin + AMP + H(+)</text>
        <dbReference type="Rhea" id="RHEA:35047"/>
        <dbReference type="ChEBI" id="CHEBI:15378"/>
        <dbReference type="ChEBI" id="CHEBI:36264"/>
        <dbReference type="ChEBI" id="CHEBI:62727"/>
        <dbReference type="ChEBI" id="CHEBI:71302"/>
        <dbReference type="ChEBI" id="CHEBI:456215"/>
        <dbReference type="EC" id="2.10.1.1"/>
    </reaction>
</comment>
<protein>
    <recommendedName>
        <fullName evidence="3">molybdopterin molybdotransferase</fullName>
        <ecNumber evidence="3">2.10.1.1</ecNumber>
    </recommendedName>
</protein>
<dbReference type="InterPro" id="IPR036688">
    <property type="entry name" value="MoeA_C_domain_IV_sf"/>
</dbReference>
<keyword evidence="5" id="KW-0808">Transferase</keyword>
<dbReference type="InterPro" id="IPR036135">
    <property type="entry name" value="MoeA_linker/N_sf"/>
</dbReference>
<dbReference type="PATRIC" id="fig|1698262.3.peg.144"/>
<gene>
    <name evidence="11" type="ORF">AKJ63_01185</name>
</gene>
<dbReference type="GO" id="GO:0061599">
    <property type="term" value="F:molybdopterin molybdotransferase activity"/>
    <property type="evidence" value="ECO:0007669"/>
    <property type="project" value="UniProtKB-EC"/>
</dbReference>
<sequence length="418" mass="45001">MSVRRKGFKEYIRLEAALEIIRSEIGEVGGEIIPYHEANGRVLAEDVKSKIDVPPFDRAAMDGFAVHAEDTFGAEESNPREMQIIGSIETGVSGDVEISEGEAVEISTGVPLPKTADAVVKVEETIRGESKIDVLSPVSPGENVSSRGEDVEEGRVVLEAGRRMGPADIGMLASTKNLEVEVKKKPKVGVVATGDELRNPEEELKPGEVVQVNSYTLSAAVNGAGGEAERLGKVSDKKKSIREMIKKAPDFDMLIFSGGTSVGKKDLVPEIISELGELLFHGVAVRPGSPSAFGLFEDIPVFSLPGFPAAALIAFEVIGKPALRNIQGMKRFSEKPSIDATLDRGIKSKLGRMDIVRTKLVKKNESYLAVPIRVTGSSILRTITEADGMILVPEEKEGFAESKKVKVNLFNHSIQVSI</sequence>
<organism evidence="11 12">
    <name type="scientific">candidate division MSBL1 archaeon SCGC-AAA259D18</name>
    <dbReference type="NCBI Taxonomy" id="1698262"/>
    <lineage>
        <taxon>Archaea</taxon>
        <taxon>Methanobacteriati</taxon>
        <taxon>Methanobacteriota</taxon>
        <taxon>candidate division MSBL1</taxon>
    </lineage>
</organism>
<dbReference type="EC" id="2.10.1.1" evidence="3"/>
<dbReference type="GO" id="GO:0006777">
    <property type="term" value="P:Mo-molybdopterin cofactor biosynthetic process"/>
    <property type="evidence" value="ECO:0007669"/>
    <property type="project" value="UniProtKB-KW"/>
</dbReference>
<dbReference type="Gene3D" id="2.40.340.10">
    <property type="entry name" value="MoeA, C-terminal, domain IV"/>
    <property type="match status" value="1"/>
</dbReference>
<reference evidence="11 12" key="1">
    <citation type="journal article" date="2016" name="Sci. Rep.">
        <title>Metabolic traits of an uncultured archaeal lineage -MSBL1- from brine pools of the Red Sea.</title>
        <authorList>
            <person name="Mwirichia R."/>
            <person name="Alam I."/>
            <person name="Rashid M."/>
            <person name="Vinu M."/>
            <person name="Ba-Alawi W."/>
            <person name="Anthony Kamau A."/>
            <person name="Kamanda Ngugi D."/>
            <person name="Goker M."/>
            <person name="Klenk H.P."/>
            <person name="Bajic V."/>
            <person name="Stingl U."/>
        </authorList>
    </citation>
    <scope>NUCLEOTIDE SEQUENCE [LARGE SCALE GENOMIC DNA]</scope>
    <source>
        <strain evidence="11">SCGC-AAA259D18</strain>
    </source>
</reference>
<dbReference type="SUPFAM" id="SSF63882">
    <property type="entry name" value="MoeA N-terminal region -like"/>
    <property type="match status" value="1"/>
</dbReference>
<evidence type="ECO:0000313" key="11">
    <source>
        <dbReference type="EMBL" id="KXA91639.1"/>
    </source>
</evidence>
<dbReference type="NCBIfam" id="TIGR00177">
    <property type="entry name" value="molyb_syn"/>
    <property type="match status" value="1"/>
</dbReference>
<dbReference type="PANTHER" id="PTHR10192:SF5">
    <property type="entry name" value="GEPHYRIN"/>
    <property type="match status" value="1"/>
</dbReference>
<evidence type="ECO:0000256" key="8">
    <source>
        <dbReference type="ARBA" id="ARBA00023150"/>
    </source>
</evidence>
<dbReference type="SMART" id="SM00852">
    <property type="entry name" value="MoCF_biosynth"/>
    <property type="match status" value="1"/>
</dbReference>
<keyword evidence="6" id="KW-0479">Metal-binding</keyword>
<keyword evidence="8" id="KW-0501">Molybdenum cofactor biosynthesis</keyword>
<evidence type="ECO:0000256" key="7">
    <source>
        <dbReference type="ARBA" id="ARBA00022842"/>
    </source>
</evidence>
<dbReference type="Gene3D" id="2.170.190.11">
    <property type="entry name" value="Molybdopterin biosynthesis moea protein, domain 3"/>
    <property type="match status" value="1"/>
</dbReference>
<comment type="pathway">
    <text evidence="2">Cofactor biosynthesis; molybdopterin biosynthesis.</text>
</comment>
<dbReference type="InterPro" id="IPR005110">
    <property type="entry name" value="MoeA_linker/N"/>
</dbReference>
<evidence type="ECO:0000256" key="3">
    <source>
        <dbReference type="ARBA" id="ARBA00013269"/>
    </source>
</evidence>
<dbReference type="Pfam" id="PF03453">
    <property type="entry name" value="MoeA_N"/>
    <property type="match status" value="1"/>
</dbReference>
<proteinExistence type="predicted"/>
<dbReference type="NCBIfam" id="NF045515">
    <property type="entry name" value="Glp_gephyrin"/>
    <property type="match status" value="1"/>
</dbReference>
<comment type="cofactor">
    <cofactor evidence="1">
        <name>Mg(2+)</name>
        <dbReference type="ChEBI" id="CHEBI:18420"/>
    </cofactor>
</comment>
<dbReference type="AlphaFoldDB" id="A0A133UBT3"/>
<dbReference type="Pfam" id="PF00994">
    <property type="entry name" value="MoCF_biosynth"/>
    <property type="match status" value="1"/>
</dbReference>
<feature type="domain" description="MoaB/Mog" evidence="10">
    <location>
        <begin position="189"/>
        <end position="325"/>
    </location>
</feature>
<keyword evidence="4" id="KW-0500">Molybdenum</keyword>
<evidence type="ECO:0000256" key="5">
    <source>
        <dbReference type="ARBA" id="ARBA00022679"/>
    </source>
</evidence>
<dbReference type="InterPro" id="IPR001453">
    <property type="entry name" value="MoaB/Mog_dom"/>
</dbReference>
<dbReference type="SUPFAM" id="SSF53218">
    <property type="entry name" value="Molybdenum cofactor biosynthesis proteins"/>
    <property type="match status" value="1"/>
</dbReference>
<dbReference type="InterPro" id="IPR036425">
    <property type="entry name" value="MoaB/Mog-like_dom_sf"/>
</dbReference>
<evidence type="ECO:0000259" key="10">
    <source>
        <dbReference type="SMART" id="SM00852"/>
    </source>
</evidence>
<dbReference type="CDD" id="cd00887">
    <property type="entry name" value="MoeA"/>
    <property type="match status" value="1"/>
</dbReference>
<dbReference type="Pfam" id="PF03454">
    <property type="entry name" value="MoeA_C"/>
    <property type="match status" value="1"/>
</dbReference>
<dbReference type="GO" id="GO:0046872">
    <property type="term" value="F:metal ion binding"/>
    <property type="evidence" value="ECO:0007669"/>
    <property type="project" value="UniProtKB-KW"/>
</dbReference>
<evidence type="ECO:0000256" key="1">
    <source>
        <dbReference type="ARBA" id="ARBA00001946"/>
    </source>
</evidence>
<dbReference type="Gene3D" id="3.40.980.10">
    <property type="entry name" value="MoaB/Mog-like domain"/>
    <property type="match status" value="1"/>
</dbReference>
<comment type="caution">
    <text evidence="11">The sequence shown here is derived from an EMBL/GenBank/DDBJ whole genome shotgun (WGS) entry which is preliminary data.</text>
</comment>
<dbReference type="InterPro" id="IPR038987">
    <property type="entry name" value="MoeA-like"/>
</dbReference>
<dbReference type="Proteomes" id="UP000070195">
    <property type="component" value="Unassembled WGS sequence"/>
</dbReference>
<evidence type="ECO:0000256" key="6">
    <source>
        <dbReference type="ARBA" id="ARBA00022723"/>
    </source>
</evidence>
<dbReference type="Gene3D" id="3.90.105.10">
    <property type="entry name" value="Molybdopterin biosynthesis moea protein, domain 2"/>
    <property type="match status" value="1"/>
</dbReference>
<keyword evidence="7" id="KW-0460">Magnesium</keyword>
<name>A0A133UBT3_9EURY</name>
<evidence type="ECO:0000313" key="12">
    <source>
        <dbReference type="Proteomes" id="UP000070195"/>
    </source>
</evidence>
<dbReference type="UniPathway" id="UPA00344"/>
<dbReference type="SUPFAM" id="SSF63867">
    <property type="entry name" value="MoeA C-terminal domain-like"/>
    <property type="match status" value="1"/>
</dbReference>
<dbReference type="InterPro" id="IPR005111">
    <property type="entry name" value="MoeA_C_domain_IV"/>
</dbReference>
<dbReference type="GO" id="GO:0005737">
    <property type="term" value="C:cytoplasm"/>
    <property type="evidence" value="ECO:0007669"/>
    <property type="project" value="TreeGrafter"/>
</dbReference>
<keyword evidence="12" id="KW-1185">Reference proteome</keyword>
<evidence type="ECO:0000256" key="4">
    <source>
        <dbReference type="ARBA" id="ARBA00022505"/>
    </source>
</evidence>
<accession>A0A133UBT3</accession>
<dbReference type="FunFam" id="3.40.980.10:FF:000004">
    <property type="entry name" value="Molybdopterin molybdenumtransferase"/>
    <property type="match status" value="1"/>
</dbReference>
<dbReference type="PANTHER" id="PTHR10192">
    <property type="entry name" value="MOLYBDOPTERIN BIOSYNTHESIS PROTEIN"/>
    <property type="match status" value="1"/>
</dbReference>
<evidence type="ECO:0000256" key="9">
    <source>
        <dbReference type="ARBA" id="ARBA00047317"/>
    </source>
</evidence>